<sequence length="222" mass="24031">MRRTAIFFLVSLCLAVPAQGEDALGHAAEFYPLTTGSKWTMILDGPRGKMEMTNSVAGTDEVNGKQLYRLSSSVNGSVVATEHLQLSESGLSRNQFNGTPISPKIMLLPEPVKLGWKWEKKDVKLGEETMDATAEIANKTEKVAVPAGQFDAIRLTVTAKTKSGDVVSHYWLAKGVGIVKQDMIIGNVKLTLSLAEYEIAKQGRASEGDPKEEAREEAPASP</sequence>
<evidence type="ECO:0000256" key="1">
    <source>
        <dbReference type="SAM" id="MobiDB-lite"/>
    </source>
</evidence>
<dbReference type="EMBL" id="JAMXLR010000095">
    <property type="protein sequence ID" value="MCO6048154.1"/>
    <property type="molecule type" value="Genomic_DNA"/>
</dbReference>
<organism evidence="4 5">
    <name type="scientific">Aeoliella straminimaris</name>
    <dbReference type="NCBI Taxonomy" id="2954799"/>
    <lineage>
        <taxon>Bacteria</taxon>
        <taxon>Pseudomonadati</taxon>
        <taxon>Planctomycetota</taxon>
        <taxon>Planctomycetia</taxon>
        <taxon>Pirellulales</taxon>
        <taxon>Lacipirellulaceae</taxon>
        <taxon>Aeoliella</taxon>
    </lineage>
</organism>
<proteinExistence type="predicted"/>
<dbReference type="Proteomes" id="UP001155241">
    <property type="component" value="Unassembled WGS sequence"/>
</dbReference>
<evidence type="ECO:0000313" key="5">
    <source>
        <dbReference type="Proteomes" id="UP001155241"/>
    </source>
</evidence>
<protein>
    <recommendedName>
        <fullName evidence="3">DUF3108 domain-containing protein</fullName>
    </recommendedName>
</protein>
<gene>
    <name evidence="4" type="ORF">NG895_30025</name>
</gene>
<dbReference type="Gene3D" id="2.40.360.20">
    <property type="match status" value="1"/>
</dbReference>
<feature type="chain" id="PRO_5040879259" description="DUF3108 domain-containing protein" evidence="2">
    <location>
        <begin position="21"/>
        <end position="222"/>
    </location>
</feature>
<dbReference type="InterPro" id="IPR049279">
    <property type="entry name" value="DUF3108-like"/>
</dbReference>
<accession>A0A9X2FIS2</accession>
<keyword evidence="2" id="KW-0732">Signal</keyword>
<feature type="signal peptide" evidence="2">
    <location>
        <begin position="1"/>
        <end position="20"/>
    </location>
</feature>
<evidence type="ECO:0000313" key="4">
    <source>
        <dbReference type="EMBL" id="MCO6048154.1"/>
    </source>
</evidence>
<reference evidence="4" key="1">
    <citation type="submission" date="2022-06" db="EMBL/GenBank/DDBJ databases">
        <title>Aeoliella straminimaris, a novel planctomycete from sediments.</title>
        <authorList>
            <person name="Vitorino I.R."/>
            <person name="Lage O.M."/>
        </authorList>
    </citation>
    <scope>NUCLEOTIDE SEQUENCE</scope>
    <source>
        <strain evidence="4">ICT_H6.2</strain>
    </source>
</reference>
<evidence type="ECO:0000259" key="3">
    <source>
        <dbReference type="Pfam" id="PF21347"/>
    </source>
</evidence>
<dbReference type="RefSeq" id="WP_252856266.1">
    <property type="nucleotide sequence ID" value="NZ_JAMXLR010000095.1"/>
</dbReference>
<keyword evidence="5" id="KW-1185">Reference proteome</keyword>
<name>A0A9X2FIS2_9BACT</name>
<dbReference type="AlphaFoldDB" id="A0A9X2FIS2"/>
<comment type="caution">
    <text evidence="4">The sequence shown here is derived from an EMBL/GenBank/DDBJ whole genome shotgun (WGS) entry which is preliminary data.</text>
</comment>
<feature type="domain" description="DUF3108" evidence="3">
    <location>
        <begin position="126"/>
        <end position="182"/>
    </location>
</feature>
<dbReference type="Pfam" id="PF21347">
    <property type="entry name" value="DUF3108_like"/>
    <property type="match status" value="1"/>
</dbReference>
<evidence type="ECO:0000256" key="2">
    <source>
        <dbReference type="SAM" id="SignalP"/>
    </source>
</evidence>
<feature type="region of interest" description="Disordered" evidence="1">
    <location>
        <begin position="201"/>
        <end position="222"/>
    </location>
</feature>